<dbReference type="Proteomes" id="UP000823941">
    <property type="component" value="Chromosome 6"/>
</dbReference>
<evidence type="ECO:0000259" key="2">
    <source>
        <dbReference type="PROSITE" id="PS50994"/>
    </source>
</evidence>
<dbReference type="SUPFAM" id="SSF53098">
    <property type="entry name" value="Ribonuclease H-like"/>
    <property type="match status" value="1"/>
</dbReference>
<dbReference type="InterPro" id="IPR050951">
    <property type="entry name" value="Retrovirus_Pol_polyprotein"/>
</dbReference>
<dbReference type="InterPro" id="IPR036397">
    <property type="entry name" value="RNaseH_sf"/>
</dbReference>
<keyword evidence="4" id="KW-1185">Reference proteome</keyword>
<dbReference type="Gene3D" id="3.30.420.10">
    <property type="entry name" value="Ribonuclease H-like superfamily/Ribonuclease H"/>
    <property type="match status" value="1"/>
</dbReference>
<protein>
    <recommendedName>
        <fullName evidence="1">RNA-directed DNA polymerase</fullName>
        <ecNumber evidence="1">2.7.7.49</ecNumber>
    </recommendedName>
</protein>
<name>A0ABQ7QXK1_PLUXY</name>
<proteinExistence type="predicted"/>
<sequence>MTRDVFVRDLELYCNNLKLDEIYIMKNKENNNKYIEWLTSAINKNKKWSGPRVLIINGIKEITNDDDKKVVLNDFHILPTSGHAGVRRMINNIKKYYFWPNMSNDVEQFVRKCHKCQKQKHSLPTKQPMTVTTTAQSSFDKVFLDIVGPLDKDYYNHTYILSLQCDLTKYVDAYPLEKKDTVSVARVFVQNFILKYGIPREIMTDRGTEFISSTMKEVCKLLGINQITSTAYHHQSIGALENTHKSLNAFLRIQTNNNPEYWSDWLPYWCFSYNTTVHTETMYTPFELVFGKLCNLPSNLKSTQIEPLYNRDNYALELKYRLQKAHCDAHQNLVKSKETRKIHYDSYVKPVTYKKGDLLLVKNETGTKMDSVYLGPYTVVEDLTPNVKIVKNGKEEILHKNRTKPYVS</sequence>
<accession>A0ABQ7QXK1</accession>
<comment type="caution">
    <text evidence="3">The sequence shown here is derived from an EMBL/GenBank/DDBJ whole genome shotgun (WGS) entry which is preliminary data.</text>
</comment>
<gene>
    <name evidence="3" type="ORF">JYU34_004231</name>
</gene>
<evidence type="ECO:0000313" key="4">
    <source>
        <dbReference type="Proteomes" id="UP000823941"/>
    </source>
</evidence>
<feature type="domain" description="Integrase catalytic" evidence="2">
    <location>
        <begin position="124"/>
        <end position="293"/>
    </location>
</feature>
<dbReference type="EC" id="2.7.7.49" evidence="1"/>
<dbReference type="Gene3D" id="1.10.340.70">
    <property type="match status" value="1"/>
</dbReference>
<evidence type="ECO:0000256" key="1">
    <source>
        <dbReference type="ARBA" id="ARBA00012493"/>
    </source>
</evidence>
<dbReference type="InterPro" id="IPR041588">
    <property type="entry name" value="Integrase_H2C2"/>
</dbReference>
<dbReference type="Pfam" id="PF00665">
    <property type="entry name" value="rve"/>
    <property type="match status" value="1"/>
</dbReference>
<dbReference type="Pfam" id="PF17921">
    <property type="entry name" value="Integrase_H2C2"/>
    <property type="match status" value="1"/>
</dbReference>
<evidence type="ECO:0000313" key="3">
    <source>
        <dbReference type="EMBL" id="KAG7309734.1"/>
    </source>
</evidence>
<dbReference type="PANTHER" id="PTHR37984:SF15">
    <property type="entry name" value="INTEGRASE CATALYTIC DOMAIN-CONTAINING PROTEIN"/>
    <property type="match status" value="1"/>
</dbReference>
<dbReference type="InterPro" id="IPR012337">
    <property type="entry name" value="RNaseH-like_sf"/>
</dbReference>
<organism evidence="3 4">
    <name type="scientific">Plutella xylostella</name>
    <name type="common">Diamondback moth</name>
    <name type="synonym">Plutella maculipennis</name>
    <dbReference type="NCBI Taxonomy" id="51655"/>
    <lineage>
        <taxon>Eukaryota</taxon>
        <taxon>Metazoa</taxon>
        <taxon>Ecdysozoa</taxon>
        <taxon>Arthropoda</taxon>
        <taxon>Hexapoda</taxon>
        <taxon>Insecta</taxon>
        <taxon>Pterygota</taxon>
        <taxon>Neoptera</taxon>
        <taxon>Endopterygota</taxon>
        <taxon>Lepidoptera</taxon>
        <taxon>Glossata</taxon>
        <taxon>Ditrysia</taxon>
        <taxon>Yponomeutoidea</taxon>
        <taxon>Plutellidae</taxon>
        <taxon>Plutella</taxon>
    </lineage>
</organism>
<dbReference type="PANTHER" id="PTHR37984">
    <property type="entry name" value="PROTEIN CBG26694"/>
    <property type="match status" value="1"/>
</dbReference>
<dbReference type="EMBL" id="JAHIBW010000006">
    <property type="protein sequence ID" value="KAG7309734.1"/>
    <property type="molecule type" value="Genomic_DNA"/>
</dbReference>
<dbReference type="PROSITE" id="PS50994">
    <property type="entry name" value="INTEGRASE"/>
    <property type="match status" value="1"/>
</dbReference>
<reference evidence="3 4" key="1">
    <citation type="submission" date="2021-06" db="EMBL/GenBank/DDBJ databases">
        <title>A haploid diamondback moth (Plutella xylostella L.) genome assembly resolves 31 chromosomes and identifies a diamide resistance mutation.</title>
        <authorList>
            <person name="Ward C.M."/>
            <person name="Perry K.D."/>
            <person name="Baker G."/>
            <person name="Powis K."/>
            <person name="Heckel D.G."/>
            <person name="Baxter S.W."/>
        </authorList>
    </citation>
    <scope>NUCLEOTIDE SEQUENCE [LARGE SCALE GENOMIC DNA]</scope>
    <source>
        <strain evidence="3 4">LV</strain>
        <tissue evidence="3">Single pupa</tissue>
    </source>
</reference>
<dbReference type="InterPro" id="IPR001584">
    <property type="entry name" value="Integrase_cat-core"/>
</dbReference>